<dbReference type="GO" id="GO:0004794">
    <property type="term" value="F:threonine deaminase activity"/>
    <property type="evidence" value="ECO:0007669"/>
    <property type="project" value="UniProtKB-EC"/>
</dbReference>
<comment type="subunit">
    <text evidence="5 13">In the native structure, TdcB is in a dimeric form, whereas in the TdcB-AMP complex, it exists in a tetrameric form (dimer of dimers).</text>
</comment>
<evidence type="ECO:0000256" key="6">
    <source>
        <dbReference type="ARBA" id="ARBA00012096"/>
    </source>
</evidence>
<evidence type="ECO:0000256" key="13">
    <source>
        <dbReference type="RuleBase" id="RU363083"/>
    </source>
</evidence>
<dbReference type="NCBIfam" id="NF006389">
    <property type="entry name" value="PRK08638.1"/>
    <property type="match status" value="1"/>
</dbReference>
<evidence type="ECO:0000256" key="2">
    <source>
        <dbReference type="ARBA" id="ARBA00001933"/>
    </source>
</evidence>
<evidence type="ECO:0000256" key="12">
    <source>
        <dbReference type="ARBA" id="ARBA00031427"/>
    </source>
</evidence>
<evidence type="ECO:0000256" key="10">
    <source>
        <dbReference type="ARBA" id="ARBA00023239"/>
    </source>
</evidence>
<dbReference type="NCBIfam" id="TIGR01127">
    <property type="entry name" value="ilvA_1Cterm"/>
    <property type="match status" value="1"/>
</dbReference>
<dbReference type="InterPro" id="IPR005789">
    <property type="entry name" value="Thr_deHydtase_catblc"/>
</dbReference>
<dbReference type="EMBL" id="AJAK01000004">
    <property type="protein sequence ID" value="EOH82768.1"/>
    <property type="molecule type" value="Genomic_DNA"/>
</dbReference>
<dbReference type="AlphaFoldDB" id="R2PHR4"/>
<evidence type="ECO:0000256" key="8">
    <source>
        <dbReference type="ARBA" id="ARBA00022533"/>
    </source>
</evidence>
<dbReference type="UniPathway" id="UPA00052">
    <property type="reaction ID" value="UER00507"/>
</dbReference>
<dbReference type="GeneID" id="79785582"/>
<dbReference type="InterPro" id="IPR000634">
    <property type="entry name" value="Ser/Thr_deHydtase_PyrdxlP-BS"/>
</dbReference>
<evidence type="ECO:0000256" key="11">
    <source>
        <dbReference type="ARBA" id="ARBA00025527"/>
    </source>
</evidence>
<proteinExistence type="inferred from homology"/>
<dbReference type="eggNOG" id="COG1171">
    <property type="taxonomic scope" value="Bacteria"/>
</dbReference>
<dbReference type="RefSeq" id="WP_010739059.1">
    <property type="nucleotide sequence ID" value="NZ_KB946249.1"/>
</dbReference>
<dbReference type="PANTHER" id="PTHR48078:SF6">
    <property type="entry name" value="L-THREONINE DEHYDRATASE CATABOLIC TDCB"/>
    <property type="match status" value="1"/>
</dbReference>
<dbReference type="GO" id="GO:0009097">
    <property type="term" value="P:isoleucine biosynthetic process"/>
    <property type="evidence" value="ECO:0007669"/>
    <property type="project" value="TreeGrafter"/>
</dbReference>
<keyword evidence="13" id="KW-0547">Nucleotide-binding</keyword>
<keyword evidence="18" id="KW-1185">Reference proteome</keyword>
<comment type="caution">
    <text evidence="15">The sequence shown here is derived from an EMBL/GenBank/DDBJ whole genome shotgun (WGS) entry which is preliminary data.</text>
</comment>
<dbReference type="InterPro" id="IPR001926">
    <property type="entry name" value="TrpB-like_PALP"/>
</dbReference>
<dbReference type="Proteomes" id="UP000014148">
    <property type="component" value="Unassembled WGS sequence"/>
</dbReference>
<dbReference type="FunFam" id="3.40.50.1100:FF:000007">
    <property type="entry name" value="L-threonine dehydratase catabolic TdcB"/>
    <property type="match status" value="1"/>
</dbReference>
<dbReference type="Proteomes" id="UP000013783">
    <property type="component" value="Unassembled WGS sequence"/>
</dbReference>
<evidence type="ECO:0000313" key="15">
    <source>
        <dbReference type="EMBL" id="EOH82768.1"/>
    </source>
</evidence>
<dbReference type="CDD" id="cd01562">
    <property type="entry name" value="Thr-dehyd"/>
    <property type="match status" value="1"/>
</dbReference>
<evidence type="ECO:0000256" key="3">
    <source>
        <dbReference type="ARBA" id="ARBA00004958"/>
    </source>
</evidence>
<dbReference type="GO" id="GO:0000166">
    <property type="term" value="F:nucleotide binding"/>
    <property type="evidence" value="ECO:0007669"/>
    <property type="project" value="UniProtKB-KW"/>
</dbReference>
<dbReference type="GO" id="GO:0070689">
    <property type="term" value="P:L-threonine catabolic process to propionate"/>
    <property type="evidence" value="ECO:0007669"/>
    <property type="project" value="UniProtKB-UniPathway"/>
</dbReference>
<evidence type="ECO:0000313" key="17">
    <source>
        <dbReference type="Proteomes" id="UP000013783"/>
    </source>
</evidence>
<dbReference type="Gene3D" id="3.40.50.1100">
    <property type="match status" value="2"/>
</dbReference>
<dbReference type="STRING" id="71451.RV07_GL004178"/>
<reference evidence="16 18" key="2">
    <citation type="submission" date="2013-03" db="EMBL/GenBank/DDBJ databases">
        <title>The Genome Sequence of Enterococcus malodoratus ATCC_43197 (PacBio/Illumina hybrid assembly).</title>
        <authorList>
            <consortium name="The Broad Institute Genomics Platform"/>
            <consortium name="The Broad Institute Genome Sequencing Center for Infectious Disease"/>
            <person name="Earl A."/>
            <person name="Russ C."/>
            <person name="Gilmore M."/>
            <person name="Surin D."/>
            <person name="Walker B."/>
            <person name="Young S."/>
            <person name="Zeng Q."/>
            <person name="Gargeya S."/>
            <person name="Fitzgerald M."/>
            <person name="Haas B."/>
            <person name="Abouelleil A."/>
            <person name="Allen A.W."/>
            <person name="Alvarado L."/>
            <person name="Arachchi H.M."/>
            <person name="Berlin A.M."/>
            <person name="Chapman S.B."/>
            <person name="Gainer-Dewar J."/>
            <person name="Goldberg J."/>
            <person name="Griggs A."/>
            <person name="Gujja S."/>
            <person name="Hansen M."/>
            <person name="Howarth C."/>
            <person name="Imamovic A."/>
            <person name="Ireland A."/>
            <person name="Larimer J."/>
            <person name="McCowan C."/>
            <person name="Murphy C."/>
            <person name="Pearson M."/>
            <person name="Poon T.W."/>
            <person name="Priest M."/>
            <person name="Roberts A."/>
            <person name="Saif S."/>
            <person name="Shea T."/>
            <person name="Sisk P."/>
            <person name="Sykes S."/>
            <person name="Wortman J."/>
            <person name="Nusbaum C."/>
            <person name="Birren B."/>
        </authorList>
    </citation>
    <scope>NUCLEOTIDE SEQUENCE [LARGE SCALE GENOMIC DNA]</scope>
    <source>
        <strain evidence="16 18">ATCC 43197</strain>
    </source>
</reference>
<dbReference type="Pfam" id="PF00291">
    <property type="entry name" value="PALP"/>
    <property type="match status" value="1"/>
</dbReference>
<comment type="cofactor">
    <cofactor evidence="2 13">
        <name>pyridoxal 5'-phosphate</name>
        <dbReference type="ChEBI" id="CHEBI:597326"/>
    </cofactor>
</comment>
<comment type="similarity">
    <text evidence="4 13">Belongs to the serine/threonine dehydratase family.</text>
</comment>
<comment type="function">
    <text evidence="11 13">Catalyzes the anaerobic formation of alpha-ketobutyrate and ammonia from threonine in a two-step reaction. The first step involved a dehydration of threonine and a production of enamine intermediates (aminocrotonate), which tautomerizes to its imine form (iminobutyrate). Both intermediates are unstable and short-lived. The second step is the nonenzymatic hydrolysis of the enamine/imine intermediates to form 2-ketobutyrate and free ammonia. In the low water environment of the cell, the second step is accelerated by RidA.</text>
</comment>
<gene>
    <name evidence="16" type="ORF">I585_00095</name>
    <name evidence="15" type="ORF">UAI_00163</name>
</gene>
<evidence type="ECO:0000313" key="16">
    <source>
        <dbReference type="EMBL" id="EOT70584.1"/>
    </source>
</evidence>
<organism evidence="15 17">
    <name type="scientific">Enterococcus malodoratus ATCC 43197</name>
    <dbReference type="NCBI Taxonomy" id="1158601"/>
    <lineage>
        <taxon>Bacteria</taxon>
        <taxon>Bacillati</taxon>
        <taxon>Bacillota</taxon>
        <taxon>Bacilli</taxon>
        <taxon>Lactobacillales</taxon>
        <taxon>Enterococcaceae</taxon>
        <taxon>Enterococcus</taxon>
    </lineage>
</organism>
<keyword evidence="9 13" id="KW-0663">Pyridoxal phosphate</keyword>
<name>R2PHR4_9ENTE</name>
<evidence type="ECO:0000259" key="14">
    <source>
        <dbReference type="Pfam" id="PF00291"/>
    </source>
</evidence>
<evidence type="ECO:0000256" key="4">
    <source>
        <dbReference type="ARBA" id="ARBA00010869"/>
    </source>
</evidence>
<dbReference type="InterPro" id="IPR050147">
    <property type="entry name" value="Ser/Thr_Dehydratase"/>
</dbReference>
<dbReference type="PATRIC" id="fig|1158601.3.peg.145"/>
<dbReference type="PROSITE" id="PS00165">
    <property type="entry name" value="DEHYDRATASE_SER_THR"/>
    <property type="match status" value="1"/>
</dbReference>
<comment type="catalytic activity">
    <reaction evidence="1 13">
        <text>L-threonine = 2-oxobutanoate + NH4(+)</text>
        <dbReference type="Rhea" id="RHEA:22108"/>
        <dbReference type="ChEBI" id="CHEBI:16763"/>
        <dbReference type="ChEBI" id="CHEBI:28938"/>
        <dbReference type="ChEBI" id="CHEBI:57926"/>
        <dbReference type="EC" id="4.3.1.19"/>
    </reaction>
</comment>
<evidence type="ECO:0000313" key="18">
    <source>
        <dbReference type="Proteomes" id="UP000014148"/>
    </source>
</evidence>
<dbReference type="GO" id="GO:0003941">
    <property type="term" value="F:L-serine ammonia-lyase activity"/>
    <property type="evidence" value="ECO:0007669"/>
    <property type="project" value="TreeGrafter"/>
</dbReference>
<dbReference type="PANTHER" id="PTHR48078">
    <property type="entry name" value="THREONINE DEHYDRATASE, MITOCHONDRIAL-RELATED"/>
    <property type="match status" value="1"/>
</dbReference>
<evidence type="ECO:0000256" key="7">
    <source>
        <dbReference type="ARBA" id="ARBA00022248"/>
    </source>
</evidence>
<keyword evidence="10 13" id="KW-0456">Lyase</keyword>
<evidence type="ECO:0000256" key="9">
    <source>
        <dbReference type="ARBA" id="ARBA00022898"/>
    </source>
</evidence>
<accession>R2PHR4</accession>
<keyword evidence="8" id="KW-0021">Allosteric enzyme</keyword>
<dbReference type="EMBL" id="ASWA01000001">
    <property type="protein sequence ID" value="EOT70584.1"/>
    <property type="molecule type" value="Genomic_DNA"/>
</dbReference>
<evidence type="ECO:0000256" key="5">
    <source>
        <dbReference type="ARBA" id="ARBA00011447"/>
    </source>
</evidence>
<dbReference type="InterPro" id="IPR036052">
    <property type="entry name" value="TrpB-like_PALP_sf"/>
</dbReference>
<reference evidence="15 17" key="1">
    <citation type="submission" date="2013-02" db="EMBL/GenBank/DDBJ databases">
        <title>The Genome Sequence of Enterococcus malodoratus ATCC_43197.</title>
        <authorList>
            <consortium name="The Broad Institute Genome Sequencing Platform"/>
            <consortium name="The Broad Institute Genome Sequencing Center for Infectious Disease"/>
            <person name="Earl A.M."/>
            <person name="Gilmore M.S."/>
            <person name="Lebreton F."/>
            <person name="Walker B."/>
            <person name="Young S.K."/>
            <person name="Zeng Q."/>
            <person name="Gargeya S."/>
            <person name="Fitzgerald M."/>
            <person name="Haas B."/>
            <person name="Abouelleil A."/>
            <person name="Alvarado L."/>
            <person name="Arachchi H.M."/>
            <person name="Berlin A.M."/>
            <person name="Chapman S.B."/>
            <person name="Dewar J."/>
            <person name="Goldberg J."/>
            <person name="Griggs A."/>
            <person name="Gujja S."/>
            <person name="Hansen M."/>
            <person name="Howarth C."/>
            <person name="Imamovic A."/>
            <person name="Larimer J."/>
            <person name="McCowan C."/>
            <person name="Murphy C."/>
            <person name="Neiman D."/>
            <person name="Pearson M."/>
            <person name="Priest M."/>
            <person name="Roberts A."/>
            <person name="Saif S."/>
            <person name="Shea T."/>
            <person name="Sisk P."/>
            <person name="Sykes S."/>
            <person name="Wortman J."/>
            <person name="Nusbaum C."/>
            <person name="Birren B."/>
        </authorList>
    </citation>
    <scope>NUCLEOTIDE SEQUENCE [LARGE SCALE GENOMIC DNA]</scope>
    <source>
        <strain evidence="15 17">ATCC 43197</strain>
    </source>
</reference>
<evidence type="ECO:0000256" key="1">
    <source>
        <dbReference type="ARBA" id="ARBA00001274"/>
    </source>
</evidence>
<dbReference type="GO" id="GO:0006565">
    <property type="term" value="P:L-serine catabolic process"/>
    <property type="evidence" value="ECO:0007669"/>
    <property type="project" value="TreeGrafter"/>
</dbReference>
<sequence>MTDTMTKLPVSIEDIHEAKNVVKQYGRVTPLIQSMFLTAKTGGQVFLKLENMQLTGSFKFRGAFNKIAHLTQAEKDKGVIAVSAGNHAQGVALTSKLLGIESTIVMPETAPKAKVEATEGYGSKVILHGSGFDEAKAYCEKIVEETGVTYIPPYDDESVMAGQGTIGLEILDSIWDVDTVIVPVGGGGLISGIAVAMKTFNPNINIIGVQADNIHGMTASFREGKKVGYKVAPTIADGCAVEFPGDLTFEVVEALVDDMVTVSEQEIEVAMKDLIQRTKIVVEGAGALATAAILAGKVDKYVKGKKVVAVVSGGNVDLNRITDVIGHFSVANELK</sequence>
<dbReference type="SUPFAM" id="SSF53686">
    <property type="entry name" value="Tryptophan synthase beta subunit-like PLP-dependent enzymes"/>
    <property type="match status" value="1"/>
</dbReference>
<dbReference type="EC" id="4.3.1.19" evidence="6 13"/>
<feature type="domain" description="Tryptophan synthase beta chain-like PALP" evidence="14">
    <location>
        <begin position="23"/>
        <end position="313"/>
    </location>
</feature>
<dbReference type="GO" id="GO:0030170">
    <property type="term" value="F:pyridoxal phosphate binding"/>
    <property type="evidence" value="ECO:0007669"/>
    <property type="project" value="InterPro"/>
</dbReference>
<dbReference type="FunFam" id="3.40.50.1100:FF:000005">
    <property type="entry name" value="Threonine dehydratase catabolic"/>
    <property type="match status" value="1"/>
</dbReference>
<protein>
    <recommendedName>
        <fullName evidence="7 13">L-threonine dehydratase catabolic TdcB</fullName>
        <ecNumber evidence="6 13">4.3.1.19</ecNumber>
    </recommendedName>
    <alternativeName>
        <fullName evidence="12 13">Threonine deaminase</fullName>
    </alternativeName>
</protein>
<dbReference type="OrthoDB" id="9811476at2"/>
<comment type="pathway">
    <text evidence="3 13">Amino-acid degradation; L-threonine degradation via propanoate pathway; propanoate from L-threonine: step 1/4.</text>
</comment>